<accession>X1T8C4</accession>
<dbReference type="InterPro" id="IPR011990">
    <property type="entry name" value="TPR-like_helical_dom_sf"/>
</dbReference>
<feature type="non-terminal residue" evidence="1">
    <location>
        <position position="236"/>
    </location>
</feature>
<dbReference type="Gene3D" id="1.25.40.10">
    <property type="entry name" value="Tetratricopeptide repeat domain"/>
    <property type="match status" value="1"/>
</dbReference>
<organism evidence="1">
    <name type="scientific">marine sediment metagenome</name>
    <dbReference type="NCBI Taxonomy" id="412755"/>
    <lineage>
        <taxon>unclassified sequences</taxon>
        <taxon>metagenomes</taxon>
        <taxon>ecological metagenomes</taxon>
    </lineage>
</organism>
<dbReference type="EMBL" id="BARW01020017">
    <property type="protein sequence ID" value="GAJ01509.1"/>
    <property type="molecule type" value="Genomic_DNA"/>
</dbReference>
<dbReference type="AlphaFoldDB" id="X1T8C4"/>
<protein>
    <recommendedName>
        <fullName evidence="2">Tetratricopeptide repeat protein</fullName>
    </recommendedName>
</protein>
<evidence type="ECO:0008006" key="2">
    <source>
        <dbReference type="Google" id="ProtNLM"/>
    </source>
</evidence>
<reference evidence="1" key="1">
    <citation type="journal article" date="2014" name="Front. Microbiol.">
        <title>High frequency of phylogenetically diverse reductive dehalogenase-homologous genes in deep subseafloor sedimentary metagenomes.</title>
        <authorList>
            <person name="Kawai M."/>
            <person name="Futagami T."/>
            <person name="Toyoda A."/>
            <person name="Takaki Y."/>
            <person name="Nishi S."/>
            <person name="Hori S."/>
            <person name="Arai W."/>
            <person name="Tsubouchi T."/>
            <person name="Morono Y."/>
            <person name="Uchiyama I."/>
            <person name="Ito T."/>
            <person name="Fujiyama A."/>
            <person name="Inagaki F."/>
            <person name="Takami H."/>
        </authorList>
    </citation>
    <scope>NUCLEOTIDE SEQUENCE</scope>
    <source>
        <strain evidence="1">Expedition CK06-06</strain>
    </source>
</reference>
<evidence type="ECO:0000313" key="1">
    <source>
        <dbReference type="EMBL" id="GAJ01509.1"/>
    </source>
</evidence>
<sequence length="236" mass="27228">MRFRFATINLAVSLAVFLILTPSLLPAQENNFVEAWFLYEQGKVKMEDPNGPEFGEALLFFQEAIDKRGGTFPEAEMAIGDIYFREGAFALAKRQYDKAYELRTGMEIAEEKYTVLYRLANLHEIQELYADMECDLRQVLEDQPYFVGDQFPQFQDSFLSAYYEKGLGHLFKLYRMDGVAFAVPAHTKLGWFYYRTGRPSAILHCLLALDIMITEAVKELRRVDPGFVFTTVQAFI</sequence>
<dbReference type="SUPFAM" id="SSF48452">
    <property type="entry name" value="TPR-like"/>
    <property type="match status" value="1"/>
</dbReference>
<name>X1T8C4_9ZZZZ</name>
<comment type="caution">
    <text evidence="1">The sequence shown here is derived from an EMBL/GenBank/DDBJ whole genome shotgun (WGS) entry which is preliminary data.</text>
</comment>
<proteinExistence type="predicted"/>
<gene>
    <name evidence="1" type="ORF">S12H4_33896</name>
</gene>